<feature type="region of interest" description="Disordered" evidence="1">
    <location>
        <begin position="202"/>
        <end position="248"/>
    </location>
</feature>
<dbReference type="Pfam" id="PF01936">
    <property type="entry name" value="NYN"/>
    <property type="match status" value="1"/>
</dbReference>
<dbReference type="Gene3D" id="3.40.50.1010">
    <property type="entry name" value="5'-nuclease"/>
    <property type="match status" value="1"/>
</dbReference>
<protein>
    <recommendedName>
        <fullName evidence="2">HTH OST-type domain-containing protein</fullName>
    </recommendedName>
</protein>
<name>Q08VH4_STIAD</name>
<reference evidence="3 4" key="1">
    <citation type="submission" date="2006-04" db="EMBL/GenBank/DDBJ databases">
        <authorList>
            <person name="Nierman W.C."/>
        </authorList>
    </citation>
    <scope>NUCLEOTIDE SEQUENCE [LARGE SCALE GENOMIC DNA]</scope>
    <source>
        <strain evidence="3 4">DW4/3-1</strain>
    </source>
</reference>
<sequence>MPRLLSFRLYQLARCKERKSWGILDSPGVFPVFPSLPPRRPNREIFLESKNESRIALFLDFENLVTNTGISTAGFDLQPSLDRLLEKGKVVFRRAYCDWSRFSDAKGRLHEHGVELVDVPPSTRAGKNGADMRLVIDALELCYAREHIDTFVIASGDSDFCPLAYKLRENGRTVIGLAVKESTSPLFVKACDEFLYLRPKQVQPRGEKDKRGAEDSPRGSRSGRHAEGKGSKASEKEAPPKAPPKVPDIARKVVQRLLGSAAGPINPSLIKETIVRKEPDFDERDHGFPTFARLLEAMEQEGILKRQQQGRQWYVVSPETPEVRTSPSRRSRETREAKPPEETEDDELESYPDPEDTEG</sequence>
<dbReference type="Proteomes" id="UP000032702">
    <property type="component" value="Unassembled WGS sequence"/>
</dbReference>
<dbReference type="InterPro" id="IPR025605">
    <property type="entry name" value="OST-HTH/LOTUS_dom"/>
</dbReference>
<feature type="domain" description="HTH OST-type" evidence="2">
    <location>
        <begin position="246"/>
        <end position="320"/>
    </location>
</feature>
<feature type="compositionally biased region" description="Basic and acidic residues" evidence="1">
    <location>
        <begin position="205"/>
        <end position="239"/>
    </location>
</feature>
<evidence type="ECO:0000313" key="3">
    <source>
        <dbReference type="EMBL" id="EAU64485.1"/>
    </source>
</evidence>
<dbReference type="CDD" id="cd11297">
    <property type="entry name" value="PIN_LabA-like_N_1"/>
    <property type="match status" value="1"/>
</dbReference>
<evidence type="ECO:0000313" key="4">
    <source>
        <dbReference type="Proteomes" id="UP000032702"/>
    </source>
</evidence>
<dbReference type="Pfam" id="PF12872">
    <property type="entry name" value="OST-HTH"/>
    <property type="match status" value="1"/>
</dbReference>
<dbReference type="PATRIC" id="fig|378806.16.peg.3409"/>
<feature type="compositionally biased region" description="Basic and acidic residues" evidence="1">
    <location>
        <begin position="330"/>
        <end position="341"/>
    </location>
</feature>
<evidence type="ECO:0000256" key="1">
    <source>
        <dbReference type="SAM" id="MobiDB-lite"/>
    </source>
</evidence>
<organism evidence="3 4">
    <name type="scientific">Stigmatella aurantiaca (strain DW4/3-1)</name>
    <dbReference type="NCBI Taxonomy" id="378806"/>
    <lineage>
        <taxon>Bacteria</taxon>
        <taxon>Pseudomonadati</taxon>
        <taxon>Myxococcota</taxon>
        <taxon>Myxococcia</taxon>
        <taxon>Myxococcales</taxon>
        <taxon>Cystobacterineae</taxon>
        <taxon>Archangiaceae</taxon>
        <taxon>Stigmatella</taxon>
    </lineage>
</organism>
<dbReference type="EMBL" id="AAMD01000115">
    <property type="protein sequence ID" value="EAU64485.1"/>
    <property type="molecule type" value="Genomic_DNA"/>
</dbReference>
<dbReference type="PANTHER" id="PTHR35811:SF1">
    <property type="entry name" value="HTH OST-TYPE DOMAIN-CONTAINING PROTEIN"/>
    <property type="match status" value="1"/>
</dbReference>
<gene>
    <name evidence="3" type="ORF">STIAU_6634</name>
</gene>
<feature type="compositionally biased region" description="Acidic residues" evidence="1">
    <location>
        <begin position="342"/>
        <end position="359"/>
    </location>
</feature>
<dbReference type="PANTHER" id="PTHR35811">
    <property type="entry name" value="SLR1870 PROTEIN"/>
    <property type="match status" value="1"/>
</dbReference>
<accession>Q08VH4</accession>
<dbReference type="AlphaFoldDB" id="Q08VH4"/>
<feature type="region of interest" description="Disordered" evidence="1">
    <location>
        <begin position="304"/>
        <end position="359"/>
    </location>
</feature>
<proteinExistence type="predicted"/>
<dbReference type="CDD" id="cd10146">
    <property type="entry name" value="LabA_like_C"/>
    <property type="match status" value="1"/>
</dbReference>
<evidence type="ECO:0000259" key="2">
    <source>
        <dbReference type="PROSITE" id="PS51644"/>
    </source>
</evidence>
<dbReference type="InterPro" id="IPR021139">
    <property type="entry name" value="NYN"/>
</dbReference>
<dbReference type="GO" id="GO:0004540">
    <property type="term" value="F:RNA nuclease activity"/>
    <property type="evidence" value="ECO:0007669"/>
    <property type="project" value="InterPro"/>
</dbReference>
<comment type="caution">
    <text evidence="3">The sequence shown here is derived from an EMBL/GenBank/DDBJ whole genome shotgun (WGS) entry which is preliminary data.</text>
</comment>
<dbReference type="PROSITE" id="PS51644">
    <property type="entry name" value="HTH_OST"/>
    <property type="match status" value="1"/>
</dbReference>